<dbReference type="OrthoDB" id="3933971at2759"/>
<sequence length="306" mass="32973">MHIPNLLLSLYHLSSPTHRRAARERKKDYERQFAAHKEDNLKRVRRMSQLRGEPSVDFLYDSAWGTGAASRARSRSTHDVRLAQPAYDGGMERATGRNERGERPRPFSMIYDGTSAFPGAGYGGEEVVPPLPTMGAGTTGRTGSDGYVSGGSGYDSGLSGLSGNSFEARRPGSIAPSLLGGSGLTSRSVSGGVEMSGGLGSGPEGVPGAALPEVDQEPPRYVDVATPVRLSRERPRPISLIGGMEVPGFWKRSMSRSRSRGRERKKKADQWWEANGPGPEQALGRFVQVVDGGQGERELRMSAMVN</sequence>
<feature type="compositionally biased region" description="Low complexity" evidence="1">
    <location>
        <begin position="184"/>
        <end position="193"/>
    </location>
</feature>
<dbReference type="Proteomes" id="UP000809789">
    <property type="component" value="Unassembled WGS sequence"/>
</dbReference>
<dbReference type="AlphaFoldDB" id="A0A8K0PCQ1"/>
<name>A0A8K0PCQ1_9PEZI</name>
<dbReference type="EMBL" id="JAESVG020000009">
    <property type="protein sequence ID" value="KAG8624826.1"/>
    <property type="molecule type" value="Genomic_DNA"/>
</dbReference>
<protein>
    <submittedName>
        <fullName evidence="2">Uncharacterized protein</fullName>
    </submittedName>
</protein>
<evidence type="ECO:0000313" key="3">
    <source>
        <dbReference type="Proteomes" id="UP000809789"/>
    </source>
</evidence>
<organism evidence="2 3">
    <name type="scientific">Elsinoe batatas</name>
    <dbReference type="NCBI Taxonomy" id="2601811"/>
    <lineage>
        <taxon>Eukaryota</taxon>
        <taxon>Fungi</taxon>
        <taxon>Dikarya</taxon>
        <taxon>Ascomycota</taxon>
        <taxon>Pezizomycotina</taxon>
        <taxon>Dothideomycetes</taxon>
        <taxon>Dothideomycetidae</taxon>
        <taxon>Myriangiales</taxon>
        <taxon>Elsinoaceae</taxon>
        <taxon>Elsinoe</taxon>
    </lineage>
</organism>
<feature type="region of interest" description="Disordered" evidence="1">
    <location>
        <begin position="252"/>
        <end position="279"/>
    </location>
</feature>
<feature type="compositionally biased region" description="Gly residues" evidence="1">
    <location>
        <begin position="194"/>
        <end position="205"/>
    </location>
</feature>
<comment type="caution">
    <text evidence="2">The sequence shown here is derived from an EMBL/GenBank/DDBJ whole genome shotgun (WGS) entry which is preliminary data.</text>
</comment>
<gene>
    <name evidence="2" type="ORF">KVT40_007893</name>
</gene>
<feature type="compositionally biased region" description="Basic residues" evidence="1">
    <location>
        <begin position="253"/>
        <end position="267"/>
    </location>
</feature>
<evidence type="ECO:0000313" key="2">
    <source>
        <dbReference type="EMBL" id="KAG8624826.1"/>
    </source>
</evidence>
<evidence type="ECO:0000256" key="1">
    <source>
        <dbReference type="SAM" id="MobiDB-lite"/>
    </source>
</evidence>
<reference evidence="2" key="1">
    <citation type="submission" date="2021-07" db="EMBL/GenBank/DDBJ databases">
        <title>Elsinoe batatas strain:CRI-CJ2 Genome sequencing and assembly.</title>
        <authorList>
            <person name="Huang L."/>
        </authorList>
    </citation>
    <scope>NUCLEOTIDE SEQUENCE</scope>
    <source>
        <strain evidence="2">CRI-CJ2</strain>
    </source>
</reference>
<accession>A0A8K0PCQ1</accession>
<keyword evidence="3" id="KW-1185">Reference proteome</keyword>
<feature type="region of interest" description="Disordered" evidence="1">
    <location>
        <begin position="173"/>
        <end position="214"/>
    </location>
</feature>
<proteinExistence type="predicted"/>